<keyword evidence="8 14" id="KW-1278">Translocase</keyword>
<evidence type="ECO:0000256" key="6">
    <source>
        <dbReference type="ARBA" id="ARBA00022840"/>
    </source>
</evidence>
<feature type="binding site" evidence="12">
    <location>
        <position position="66"/>
    </location>
    <ligand>
        <name>ATP</name>
        <dbReference type="ChEBI" id="CHEBI:30616"/>
    </ligand>
</feature>
<feature type="region of interest" description="Disordered" evidence="15">
    <location>
        <begin position="752"/>
        <end position="792"/>
    </location>
</feature>
<feature type="binding site" evidence="12">
    <location>
        <position position="296"/>
    </location>
    <ligand>
        <name>ATP</name>
        <dbReference type="ChEBI" id="CHEBI:30616"/>
    </ligand>
</feature>
<dbReference type="NCBIfam" id="TIGR01494">
    <property type="entry name" value="ATPase_P-type"/>
    <property type="match status" value="1"/>
</dbReference>
<evidence type="ECO:0000256" key="15">
    <source>
        <dbReference type="SAM" id="MobiDB-lite"/>
    </source>
</evidence>
<feature type="compositionally biased region" description="Low complexity" evidence="15">
    <location>
        <begin position="663"/>
        <end position="673"/>
    </location>
</feature>
<dbReference type="SUPFAM" id="SSF81660">
    <property type="entry name" value="Metal cation-transporting ATPase, ATP-binding domain N"/>
    <property type="match status" value="1"/>
</dbReference>
<dbReference type="SUPFAM" id="SSF56784">
    <property type="entry name" value="HAD-like"/>
    <property type="match status" value="1"/>
</dbReference>
<dbReference type="GO" id="GO:0045332">
    <property type="term" value="P:phospholipid translocation"/>
    <property type="evidence" value="ECO:0007669"/>
    <property type="project" value="TreeGrafter"/>
</dbReference>
<feature type="transmembrane region" description="Helical" evidence="14">
    <location>
        <begin position="494"/>
        <end position="523"/>
    </location>
</feature>
<evidence type="ECO:0000313" key="17">
    <source>
        <dbReference type="EMBL" id="CAL1532690.1"/>
    </source>
</evidence>
<evidence type="ECO:0000256" key="3">
    <source>
        <dbReference type="ARBA" id="ARBA00022692"/>
    </source>
</evidence>
<feature type="binding site" evidence="12">
    <location>
        <position position="266"/>
    </location>
    <ligand>
        <name>ATP</name>
        <dbReference type="ChEBI" id="CHEBI:30616"/>
    </ligand>
</feature>
<dbReference type="PANTHER" id="PTHR24092">
    <property type="entry name" value="PROBABLE PHOSPHOLIPID-TRANSPORTING ATPASE"/>
    <property type="match status" value="1"/>
</dbReference>
<evidence type="ECO:0000256" key="14">
    <source>
        <dbReference type="RuleBase" id="RU362033"/>
    </source>
</evidence>
<feature type="transmembrane region" description="Helical" evidence="14">
    <location>
        <begin position="543"/>
        <end position="565"/>
    </location>
</feature>
<dbReference type="PRINTS" id="PR00119">
    <property type="entry name" value="CATATPASE"/>
</dbReference>
<evidence type="ECO:0000256" key="13">
    <source>
        <dbReference type="PIRSR" id="PIRSR606539-3"/>
    </source>
</evidence>
<feature type="transmembrane region" description="Helical" evidence="14">
    <location>
        <begin position="383"/>
        <end position="403"/>
    </location>
</feature>
<comment type="caution">
    <text evidence="14">Lacks conserved residue(s) required for the propagation of feature annotation.</text>
</comment>
<reference evidence="17 18" key="1">
    <citation type="submission" date="2024-04" db="EMBL/GenBank/DDBJ databases">
        <authorList>
            <consortium name="Genoscope - CEA"/>
            <person name="William W."/>
        </authorList>
    </citation>
    <scope>NUCLEOTIDE SEQUENCE [LARGE SCALE GENOMIC DNA]</scope>
</reference>
<evidence type="ECO:0000256" key="4">
    <source>
        <dbReference type="ARBA" id="ARBA00022723"/>
    </source>
</evidence>
<dbReference type="EMBL" id="CAXITT010000123">
    <property type="protein sequence ID" value="CAL1532690.1"/>
    <property type="molecule type" value="Genomic_DNA"/>
</dbReference>
<feature type="binding site" evidence="12">
    <location>
        <position position="179"/>
    </location>
    <ligand>
        <name>ATP</name>
        <dbReference type="ChEBI" id="CHEBI:30616"/>
    </ligand>
</feature>
<dbReference type="GO" id="GO:0000287">
    <property type="term" value="F:magnesium ion binding"/>
    <property type="evidence" value="ECO:0007669"/>
    <property type="project" value="UniProtKB-UniRule"/>
</dbReference>
<feature type="binding site" evidence="13">
    <location>
        <position position="297"/>
    </location>
    <ligand>
        <name>Mg(2+)</name>
        <dbReference type="ChEBI" id="CHEBI:18420"/>
    </ligand>
</feature>
<dbReference type="Proteomes" id="UP001497497">
    <property type="component" value="Unassembled WGS sequence"/>
</dbReference>
<comment type="catalytic activity">
    <reaction evidence="11 14">
        <text>ATP + H2O + phospholipidSide 1 = ADP + phosphate + phospholipidSide 2.</text>
        <dbReference type="EC" id="7.6.2.1"/>
    </reaction>
</comment>
<feature type="binding site" evidence="12">
    <location>
        <position position="272"/>
    </location>
    <ligand>
        <name>ATP</name>
        <dbReference type="ChEBI" id="CHEBI:30616"/>
    </ligand>
</feature>
<comment type="cofactor">
    <cofactor evidence="13">
        <name>Mg(2+)</name>
        <dbReference type="ChEBI" id="CHEBI:18420"/>
    </cofactor>
</comment>
<feature type="binding site" evidence="12">
    <location>
        <position position="177"/>
    </location>
    <ligand>
        <name>ATP</name>
        <dbReference type="ChEBI" id="CHEBI:30616"/>
    </ligand>
</feature>
<evidence type="ECO:0000256" key="10">
    <source>
        <dbReference type="ARBA" id="ARBA00023136"/>
    </source>
</evidence>
<feature type="binding site" evidence="12">
    <location>
        <position position="178"/>
    </location>
    <ligand>
        <name>ATP</name>
        <dbReference type="ChEBI" id="CHEBI:30616"/>
    </ligand>
</feature>
<feature type="binding site" evidence="12">
    <location>
        <position position="297"/>
    </location>
    <ligand>
        <name>ATP</name>
        <dbReference type="ChEBI" id="CHEBI:30616"/>
    </ligand>
</feature>
<dbReference type="NCBIfam" id="TIGR01652">
    <property type="entry name" value="ATPase-Plipid"/>
    <property type="match status" value="1"/>
</dbReference>
<keyword evidence="5 12" id="KW-0547">Nucleotide-binding</keyword>
<dbReference type="InterPro" id="IPR032630">
    <property type="entry name" value="P_typ_ATPase_c"/>
</dbReference>
<dbReference type="InterPro" id="IPR036412">
    <property type="entry name" value="HAD-like_sf"/>
</dbReference>
<feature type="binding site" evidence="12">
    <location>
        <position position="97"/>
    </location>
    <ligand>
        <name>ATP</name>
        <dbReference type="ChEBI" id="CHEBI:30616"/>
    </ligand>
</feature>
<keyword evidence="7 13" id="KW-0460">Magnesium</keyword>
<dbReference type="FunFam" id="3.40.50.1000:FF:000034">
    <property type="entry name" value="Phospholipid-transporting ATPase"/>
    <property type="match status" value="1"/>
</dbReference>
<keyword evidence="3 14" id="KW-0812">Transmembrane</keyword>
<sequence>MEVTMRDEMKKYKLLHSLPFDPTRKRMSVIIEDVSGKVANPKGGRTKAGREELAANDNRKIFLLCKGADVAIMDRVVAGDIESTQKMIDLYAELGLRTLSITQRSLSMEEFLYFDKELMEAKRTLENREKKLSALYGEIEQNLTLLGATAVEDKLQHEVPQTIEALRLAGIKVWVLTGDKEETAVNISHSAGHFNKEMLELRLTQVHSDEQCEEQLKQLIQSTTLCSPDTQHALIIDGQSLHWAMKKHMDWLLQLCLKCVAVLCCRMSPIQKAEIVAMVKRSKGHPVTAAIGDGANDVSMIQEADVGFGIMGKEGRQAVRNSDYAFGKFRFLRRAILLHGHFYYNRIAVLVQYFFYKNVAWITGQLLYAIFNGWSSQSLYDAFYLVFYNLTFTSLPILIYGLFEQHKSKEVLLNNPSLYRKITRNATLSWDQFLKWNLLGVWHCCVIFFGIYLLQKDGVSMFKSGETIGNYDYGSLIHFSCVTTVNVKLMIETYYWCIATSFAYLITYAGIIVLVAVYTNLFWPSSISSDDLYKAIAQLFSGPVPWLAMILVIILALIPDILIRVCKDIRFTHMKIDRYKEKRKKSFALVNRQAQVVSTSNGQRQQEVDKPLHKVTESIELKDRPNGTTKHSRLHGYVNTAMTMSSEDIPSATLANSEPGPPNSSHSTTSSPGANGMPSRKLSTDSCDSSIIATHFTTKASFTGSSPSHIVHTVDLHLQDPLSHVNSNHPSSVDTPNPVASQTALVVDIHTDDVHKSSDNNESTLGSRPDNTSFSGAHAQHDNNIPVPVDEVTYSNSHGYEGLSDTGTLPPHHVTTIQVKGGHVDQQATAATAVVDSLLPHDIRDGLSFKAQTPNANDALSLNATSLHNINDVQSLNVTNSHDIPSSVHSSPSHNVVVNLEPLQHPEPINKGSDCIREITKL</sequence>
<dbReference type="GO" id="GO:0005524">
    <property type="term" value="F:ATP binding"/>
    <property type="evidence" value="ECO:0007669"/>
    <property type="project" value="UniProtKB-UniRule"/>
</dbReference>
<keyword evidence="6 12" id="KW-0067">ATP-binding</keyword>
<dbReference type="EC" id="7.6.2.1" evidence="14"/>
<dbReference type="GO" id="GO:0005783">
    <property type="term" value="C:endoplasmic reticulum"/>
    <property type="evidence" value="ECO:0007669"/>
    <property type="project" value="TreeGrafter"/>
</dbReference>
<comment type="caution">
    <text evidence="17">The sequence shown here is derived from an EMBL/GenBank/DDBJ whole genome shotgun (WGS) entry which is preliminary data.</text>
</comment>
<dbReference type="Gene3D" id="3.40.50.1000">
    <property type="entry name" value="HAD superfamily/HAD-like"/>
    <property type="match status" value="1"/>
</dbReference>
<evidence type="ECO:0000256" key="11">
    <source>
        <dbReference type="ARBA" id="ARBA00034036"/>
    </source>
</evidence>
<evidence type="ECO:0000256" key="8">
    <source>
        <dbReference type="ARBA" id="ARBA00022967"/>
    </source>
</evidence>
<evidence type="ECO:0000256" key="9">
    <source>
        <dbReference type="ARBA" id="ARBA00022989"/>
    </source>
</evidence>
<dbReference type="GO" id="GO:0016887">
    <property type="term" value="F:ATP hydrolysis activity"/>
    <property type="evidence" value="ECO:0007669"/>
    <property type="project" value="InterPro"/>
</dbReference>
<feature type="compositionally biased region" description="Polar residues" evidence="15">
    <location>
        <begin position="760"/>
        <end position="775"/>
    </location>
</feature>
<evidence type="ECO:0000313" key="18">
    <source>
        <dbReference type="Proteomes" id="UP001497497"/>
    </source>
</evidence>
<feature type="binding site" evidence="12">
    <location>
        <position position="20"/>
    </location>
    <ligand>
        <name>ATP</name>
        <dbReference type="ChEBI" id="CHEBI:30616"/>
    </ligand>
</feature>
<proteinExistence type="inferred from homology"/>
<feature type="domain" description="P-type ATPase C-terminal" evidence="16">
    <location>
        <begin position="319"/>
        <end position="569"/>
    </location>
</feature>
<comment type="similarity">
    <text evidence="2 14">Belongs to the cation transport ATPase (P-type) (TC 3.A.3) family. Type IV subfamily.</text>
</comment>
<dbReference type="GO" id="GO:0140326">
    <property type="term" value="F:ATPase-coupled intramembrane lipid transporter activity"/>
    <property type="evidence" value="ECO:0007669"/>
    <property type="project" value="UniProtKB-EC"/>
</dbReference>
<dbReference type="Pfam" id="PF16212">
    <property type="entry name" value="PhoLip_ATPase_C"/>
    <property type="match status" value="1"/>
</dbReference>
<evidence type="ECO:0000256" key="12">
    <source>
        <dbReference type="PIRSR" id="PIRSR606539-2"/>
    </source>
</evidence>
<evidence type="ECO:0000256" key="2">
    <source>
        <dbReference type="ARBA" id="ARBA00008109"/>
    </source>
</evidence>
<feature type="region of interest" description="Disordered" evidence="15">
    <location>
        <begin position="598"/>
        <end position="633"/>
    </location>
</feature>
<name>A0AAV2HH32_LYMST</name>
<keyword evidence="9 14" id="KW-1133">Transmembrane helix</keyword>
<accession>A0AAV2HH32</accession>
<dbReference type="InterPro" id="IPR023298">
    <property type="entry name" value="ATPase_P-typ_TM_dom_sf"/>
</dbReference>
<dbReference type="SUPFAM" id="SSF81665">
    <property type="entry name" value="Calcium ATPase, transmembrane domain M"/>
    <property type="match status" value="1"/>
</dbReference>
<dbReference type="InterPro" id="IPR001757">
    <property type="entry name" value="P_typ_ATPase"/>
</dbReference>
<keyword evidence="4 13" id="KW-0479">Metal-binding</keyword>
<evidence type="ECO:0000256" key="1">
    <source>
        <dbReference type="ARBA" id="ARBA00004141"/>
    </source>
</evidence>
<feature type="transmembrane region" description="Helical" evidence="14">
    <location>
        <begin position="353"/>
        <end position="371"/>
    </location>
</feature>
<dbReference type="InterPro" id="IPR023214">
    <property type="entry name" value="HAD_sf"/>
</dbReference>
<keyword evidence="18" id="KW-1185">Reference proteome</keyword>
<protein>
    <recommendedName>
        <fullName evidence="14">Phospholipid-transporting ATPase</fullName>
        <ecNumber evidence="14">7.6.2.1</ecNumber>
    </recommendedName>
</protein>
<dbReference type="InterPro" id="IPR006539">
    <property type="entry name" value="P-type_ATPase_IV"/>
</dbReference>
<dbReference type="InterPro" id="IPR023299">
    <property type="entry name" value="ATPase_P-typ_cyto_dom_N"/>
</dbReference>
<organism evidence="17 18">
    <name type="scientific">Lymnaea stagnalis</name>
    <name type="common">Great pond snail</name>
    <name type="synonym">Helix stagnalis</name>
    <dbReference type="NCBI Taxonomy" id="6523"/>
    <lineage>
        <taxon>Eukaryota</taxon>
        <taxon>Metazoa</taxon>
        <taxon>Spiralia</taxon>
        <taxon>Lophotrochozoa</taxon>
        <taxon>Mollusca</taxon>
        <taxon>Gastropoda</taxon>
        <taxon>Heterobranchia</taxon>
        <taxon>Euthyneura</taxon>
        <taxon>Panpulmonata</taxon>
        <taxon>Hygrophila</taxon>
        <taxon>Lymnaeoidea</taxon>
        <taxon>Lymnaeidae</taxon>
        <taxon>Lymnaea</taxon>
    </lineage>
</organism>
<feature type="binding site" evidence="13">
    <location>
        <position position="293"/>
    </location>
    <ligand>
        <name>Mg(2+)</name>
        <dbReference type="ChEBI" id="CHEBI:18420"/>
    </ligand>
</feature>
<feature type="transmembrane region" description="Helical" evidence="14">
    <location>
        <begin position="436"/>
        <end position="454"/>
    </location>
</feature>
<evidence type="ECO:0000256" key="7">
    <source>
        <dbReference type="ARBA" id="ARBA00022842"/>
    </source>
</evidence>
<dbReference type="PANTHER" id="PTHR24092:SF175">
    <property type="entry name" value="PHOSPHOLIPID-TRANSPORTING ATPASE"/>
    <property type="match status" value="1"/>
</dbReference>
<feature type="compositionally biased region" description="Basic and acidic residues" evidence="15">
    <location>
        <begin position="606"/>
        <end position="625"/>
    </location>
</feature>
<keyword evidence="10 14" id="KW-0472">Membrane</keyword>
<evidence type="ECO:0000259" key="16">
    <source>
        <dbReference type="Pfam" id="PF16212"/>
    </source>
</evidence>
<dbReference type="Pfam" id="PF13246">
    <property type="entry name" value="Cation_ATPase"/>
    <property type="match status" value="1"/>
</dbReference>
<dbReference type="Gene3D" id="3.40.1110.10">
    <property type="entry name" value="Calcium-transporting ATPase, cytoplasmic domain N"/>
    <property type="match status" value="1"/>
</dbReference>
<dbReference type="GO" id="GO:0005886">
    <property type="term" value="C:plasma membrane"/>
    <property type="evidence" value="ECO:0007669"/>
    <property type="project" value="TreeGrafter"/>
</dbReference>
<dbReference type="AlphaFoldDB" id="A0AAV2HH32"/>
<comment type="subcellular location">
    <subcellularLocation>
        <location evidence="1 14">Membrane</location>
        <topology evidence="1 14">Multi-pass membrane protein</topology>
    </subcellularLocation>
</comment>
<feature type="region of interest" description="Disordered" evidence="15">
    <location>
        <begin position="651"/>
        <end position="686"/>
    </location>
</feature>
<gene>
    <name evidence="17" type="ORF">GSLYS_00006708001</name>
</gene>
<evidence type="ECO:0000256" key="5">
    <source>
        <dbReference type="ARBA" id="ARBA00022741"/>
    </source>
</evidence>